<dbReference type="EMBL" id="CAJVPY010000057">
    <property type="protein sequence ID" value="CAG8447118.1"/>
    <property type="molecule type" value="Genomic_DNA"/>
</dbReference>
<protein>
    <submittedName>
        <fullName evidence="1">15142_t:CDS:1</fullName>
    </submittedName>
</protein>
<dbReference type="AlphaFoldDB" id="A0A9N8VD70"/>
<evidence type="ECO:0000313" key="1">
    <source>
        <dbReference type="EMBL" id="CAG8447118.1"/>
    </source>
</evidence>
<name>A0A9N8VD70_9GLOM</name>
<organism evidence="1 2">
    <name type="scientific">Dentiscutata erythropus</name>
    <dbReference type="NCBI Taxonomy" id="1348616"/>
    <lineage>
        <taxon>Eukaryota</taxon>
        <taxon>Fungi</taxon>
        <taxon>Fungi incertae sedis</taxon>
        <taxon>Mucoromycota</taxon>
        <taxon>Glomeromycotina</taxon>
        <taxon>Glomeromycetes</taxon>
        <taxon>Diversisporales</taxon>
        <taxon>Gigasporaceae</taxon>
        <taxon>Dentiscutata</taxon>
    </lineage>
</organism>
<gene>
    <name evidence="1" type="ORF">DERYTH_LOCUS285</name>
</gene>
<proteinExistence type="predicted"/>
<reference evidence="1" key="1">
    <citation type="submission" date="2021-06" db="EMBL/GenBank/DDBJ databases">
        <authorList>
            <person name="Kallberg Y."/>
            <person name="Tangrot J."/>
            <person name="Rosling A."/>
        </authorList>
    </citation>
    <scope>NUCLEOTIDE SEQUENCE</scope>
    <source>
        <strain evidence="1">MA453B</strain>
    </source>
</reference>
<dbReference type="Proteomes" id="UP000789405">
    <property type="component" value="Unassembled WGS sequence"/>
</dbReference>
<keyword evidence="2" id="KW-1185">Reference proteome</keyword>
<dbReference type="OrthoDB" id="2440770at2759"/>
<accession>A0A9N8VD70</accession>
<sequence length="601" mass="67969">MFTGKFIVENNDQYITVFHACVIADGDPKQEFEANEIPLSIPHSMFIVQITREPKECGDSTYFEAVCYQYNAYNNSRNVQMKFRMFFPTNAPRFSYLRANNSINKPFMVSDFIMCVTSNFTIVEVTDIDFINANTTTNSIKNVQESTSSVASSHRSDIDLIAEDIDAESSTSRSPKRPRVFTSRSFKNATSASPIVDESVSPFPTFMETSKPATPMNTTNTVQNQKGKVTQISVVDLDEDDPYYDLSNDIFSGYQTRININANHPRAPILTHTFLSENQHQSTSNLTSFPPWQPSPSLISLNHRFQTEILYMFPCVPCSHCSILMFSAQAKWVLHDINVEYKLCQAFPHLSLTEHPNKEGYIAICTLCISITKRHDAPILTPIPDALANVPMFYRRWLSPIHLSCSLGRAENTNCFTYYRHLTGAFGLSKNIRALQIYTGTLGAILDSTSNNNWFHPSLLNAASWLKINNRFFRQFDQMFSSIVFAHSPNHHPDIVVPPYEVLNEIRNGVISTNTLQVIDDKIKTPSSRSPIDTTHLVGFRAMANNINKLACLTLPQDPENPEPIISIAIDHINNQECDAIDNDRNFSYIKTDPAVITEYN</sequence>
<comment type="caution">
    <text evidence="1">The sequence shown here is derived from an EMBL/GenBank/DDBJ whole genome shotgun (WGS) entry which is preliminary data.</text>
</comment>
<evidence type="ECO:0000313" key="2">
    <source>
        <dbReference type="Proteomes" id="UP000789405"/>
    </source>
</evidence>